<dbReference type="EMBL" id="CP011125">
    <property type="protein sequence ID" value="AKF09603.1"/>
    <property type="molecule type" value="Genomic_DNA"/>
</dbReference>
<keyword evidence="2" id="KW-0472">Membrane</keyword>
<evidence type="ECO:0000313" key="3">
    <source>
        <dbReference type="EMBL" id="AKF09603.1"/>
    </source>
</evidence>
<organism evidence="3 4">
    <name type="scientific">Sandaracinus amylolyticus</name>
    <dbReference type="NCBI Taxonomy" id="927083"/>
    <lineage>
        <taxon>Bacteria</taxon>
        <taxon>Pseudomonadati</taxon>
        <taxon>Myxococcota</taxon>
        <taxon>Polyangia</taxon>
        <taxon>Polyangiales</taxon>
        <taxon>Sandaracinaceae</taxon>
        <taxon>Sandaracinus</taxon>
    </lineage>
</organism>
<sequence length="136" mass="14083">MPGYGAPPPSYSQPGPPPGQGWAPQPPQVTPPGGPNEPNGTWIGVILSVLFLLGSFLACAVTGIVAANESERFAMEVSYVTVPTIVAGLFPWIVALLLRKKGTGVAVGAPIGCGCLTWVVSLVGIIVFFEVIWPSL</sequence>
<feature type="transmembrane region" description="Helical" evidence="2">
    <location>
        <begin position="77"/>
        <end position="98"/>
    </location>
</feature>
<keyword evidence="4" id="KW-1185">Reference proteome</keyword>
<feature type="transmembrane region" description="Helical" evidence="2">
    <location>
        <begin position="42"/>
        <end position="65"/>
    </location>
</feature>
<dbReference type="KEGG" id="samy:DB32_006752"/>
<accession>A0A0F6YLU4</accession>
<feature type="region of interest" description="Disordered" evidence="1">
    <location>
        <begin position="1"/>
        <end position="37"/>
    </location>
</feature>
<evidence type="ECO:0000256" key="1">
    <source>
        <dbReference type="SAM" id="MobiDB-lite"/>
    </source>
</evidence>
<dbReference type="RefSeq" id="WP_053236639.1">
    <property type="nucleotide sequence ID" value="NZ_CP011125.1"/>
</dbReference>
<feature type="compositionally biased region" description="Pro residues" evidence="1">
    <location>
        <begin position="1"/>
        <end position="35"/>
    </location>
</feature>
<dbReference type="Proteomes" id="UP000034883">
    <property type="component" value="Chromosome"/>
</dbReference>
<proteinExistence type="predicted"/>
<feature type="transmembrane region" description="Helical" evidence="2">
    <location>
        <begin position="104"/>
        <end position="133"/>
    </location>
</feature>
<keyword evidence="2" id="KW-1133">Transmembrane helix</keyword>
<gene>
    <name evidence="3" type="ORF">DB32_006752</name>
</gene>
<protein>
    <submittedName>
        <fullName evidence="3">Uncharacterized protein</fullName>
    </submittedName>
</protein>
<name>A0A0F6YLU4_9BACT</name>
<keyword evidence="2" id="KW-0812">Transmembrane</keyword>
<evidence type="ECO:0000256" key="2">
    <source>
        <dbReference type="SAM" id="Phobius"/>
    </source>
</evidence>
<dbReference type="STRING" id="927083.DB32_006752"/>
<evidence type="ECO:0000313" key="4">
    <source>
        <dbReference type="Proteomes" id="UP000034883"/>
    </source>
</evidence>
<dbReference type="AlphaFoldDB" id="A0A0F6YLU4"/>
<reference evidence="3 4" key="1">
    <citation type="submission" date="2015-03" db="EMBL/GenBank/DDBJ databases">
        <title>Genome assembly of Sandaracinus amylolyticus DSM 53668.</title>
        <authorList>
            <person name="Sharma G."/>
            <person name="Subramanian S."/>
        </authorList>
    </citation>
    <scope>NUCLEOTIDE SEQUENCE [LARGE SCALE GENOMIC DNA]</scope>
    <source>
        <strain evidence="3 4">DSM 53668</strain>
    </source>
</reference>